<reference evidence="1" key="1">
    <citation type="submission" date="2019-11" db="EMBL/GenBank/DDBJ databases">
        <title>Nori genome reveals adaptations in red seaweeds to the harsh intertidal environment.</title>
        <authorList>
            <person name="Wang D."/>
            <person name="Mao Y."/>
        </authorList>
    </citation>
    <scope>NUCLEOTIDE SEQUENCE</scope>
    <source>
        <tissue evidence="1">Gametophyte</tissue>
    </source>
</reference>
<dbReference type="EMBL" id="CM020618">
    <property type="protein sequence ID" value="KAK1861650.1"/>
    <property type="molecule type" value="Genomic_DNA"/>
</dbReference>
<gene>
    <name evidence="1" type="ORF">I4F81_004231</name>
</gene>
<dbReference type="Proteomes" id="UP000798662">
    <property type="component" value="Chromosome 1"/>
</dbReference>
<protein>
    <submittedName>
        <fullName evidence="1">Uncharacterized protein</fullName>
    </submittedName>
</protein>
<comment type="caution">
    <text evidence="1">The sequence shown here is derived from an EMBL/GenBank/DDBJ whole genome shotgun (WGS) entry which is preliminary data.</text>
</comment>
<keyword evidence="2" id="KW-1185">Reference proteome</keyword>
<proteinExistence type="predicted"/>
<name>A0ACC3BV74_PYRYE</name>
<accession>A0ACC3BV74</accession>
<sequence>MKQMHADLLAPSRNDLAYVARSVHAEYLRDVIVSVTRISPSDAENLLKAQYNVPPVNKTDNGEVLLRSFLATLAFVFSKIRMPLEADCLNPTAAGKWASDATLHRGVLVAGRVVWASELRYLHVEVDEATEQWIQIFQD</sequence>
<evidence type="ECO:0000313" key="1">
    <source>
        <dbReference type="EMBL" id="KAK1861650.1"/>
    </source>
</evidence>
<evidence type="ECO:0000313" key="2">
    <source>
        <dbReference type="Proteomes" id="UP000798662"/>
    </source>
</evidence>
<organism evidence="1 2">
    <name type="scientific">Pyropia yezoensis</name>
    <name type="common">Susabi-nori</name>
    <name type="synonym">Porphyra yezoensis</name>
    <dbReference type="NCBI Taxonomy" id="2788"/>
    <lineage>
        <taxon>Eukaryota</taxon>
        <taxon>Rhodophyta</taxon>
        <taxon>Bangiophyceae</taxon>
        <taxon>Bangiales</taxon>
        <taxon>Bangiaceae</taxon>
        <taxon>Pyropia</taxon>
    </lineage>
</organism>